<dbReference type="PROSITE" id="PS51257">
    <property type="entry name" value="PROKAR_LIPOPROTEIN"/>
    <property type="match status" value="1"/>
</dbReference>
<dbReference type="AlphaFoldDB" id="A0A7W5B330"/>
<reference evidence="4 5" key="1">
    <citation type="submission" date="2020-08" db="EMBL/GenBank/DDBJ databases">
        <title>Genomic Encyclopedia of Type Strains, Phase III (KMG-III): the genomes of soil and plant-associated and newly described type strains.</title>
        <authorList>
            <person name="Whitman W."/>
        </authorList>
    </citation>
    <scope>NUCLEOTIDE SEQUENCE [LARGE SCALE GENOMIC DNA]</scope>
    <source>
        <strain evidence="4 5">CECT 5862</strain>
    </source>
</reference>
<dbReference type="Proteomes" id="UP000570361">
    <property type="component" value="Unassembled WGS sequence"/>
</dbReference>
<dbReference type="EMBL" id="JACHXK010000014">
    <property type="protein sequence ID" value="MBB3112776.1"/>
    <property type="molecule type" value="Genomic_DNA"/>
</dbReference>
<protein>
    <submittedName>
        <fullName evidence="4">D-alanyl-D-alanine carboxypeptidase</fullName>
        <ecNumber evidence="4">3.4.16.4</ecNumber>
    </submittedName>
</protein>
<dbReference type="InterPro" id="IPR003709">
    <property type="entry name" value="VanY-like_core_dom"/>
</dbReference>
<feature type="domain" description="D-alanyl-D-alanine carboxypeptidase-like core" evidence="3">
    <location>
        <begin position="132"/>
        <end position="259"/>
    </location>
</feature>
<dbReference type="RefSeq" id="WP_343060653.1">
    <property type="nucleotide sequence ID" value="NZ_JACHXK010000014.1"/>
</dbReference>
<keyword evidence="4" id="KW-0121">Carboxypeptidase</keyword>
<dbReference type="GO" id="GO:0009002">
    <property type="term" value="F:serine-type D-Ala-D-Ala carboxypeptidase activity"/>
    <property type="evidence" value="ECO:0007669"/>
    <property type="project" value="UniProtKB-EC"/>
</dbReference>
<feature type="compositionally biased region" description="Low complexity" evidence="1">
    <location>
        <begin position="43"/>
        <end position="70"/>
    </location>
</feature>
<evidence type="ECO:0000259" key="3">
    <source>
        <dbReference type="Pfam" id="PF02557"/>
    </source>
</evidence>
<keyword evidence="2" id="KW-0732">Signal</keyword>
<feature type="chain" id="PRO_5038337145" evidence="2">
    <location>
        <begin position="20"/>
        <end position="287"/>
    </location>
</feature>
<evidence type="ECO:0000256" key="2">
    <source>
        <dbReference type="SAM" id="SignalP"/>
    </source>
</evidence>
<sequence>MYKRPALLILILATVTLSACSLENINPSSQSGESAAEQLPIQSTSSGAAAKPSSSGGSAGSTPASTAKPPVAEDKPQKTPEQKPDAVKTVANAASVTVLVNKNNRLPEDYSPSDLIYPDIKFTFQEKVEKRMMARIAADAIEQLFAAAIEDGEPLAGVSAYRSHARQKTLFESYVKRDGLEKALTYSAYPGTSEHETGLAIDVTGADGKCSATDCFGDTSEARWLADHAHEYGFIIRYPKGKEVITGYKYEPWHLRYVGVVAATAIYKQQLTLEEYDGVLEASNIAG</sequence>
<feature type="signal peptide" evidence="2">
    <location>
        <begin position="1"/>
        <end position="19"/>
    </location>
</feature>
<evidence type="ECO:0000313" key="5">
    <source>
        <dbReference type="Proteomes" id="UP000570361"/>
    </source>
</evidence>
<dbReference type="InterPro" id="IPR052179">
    <property type="entry name" value="DD-CPase-like"/>
</dbReference>
<dbReference type="PANTHER" id="PTHR34385">
    <property type="entry name" value="D-ALANYL-D-ALANINE CARBOXYPEPTIDASE"/>
    <property type="match status" value="1"/>
</dbReference>
<organism evidence="4 5">
    <name type="scientific">Paenibacillus phyllosphaerae</name>
    <dbReference type="NCBI Taxonomy" id="274593"/>
    <lineage>
        <taxon>Bacteria</taxon>
        <taxon>Bacillati</taxon>
        <taxon>Bacillota</taxon>
        <taxon>Bacilli</taxon>
        <taxon>Bacillales</taxon>
        <taxon>Paenibacillaceae</taxon>
        <taxon>Paenibacillus</taxon>
    </lineage>
</organism>
<comment type="caution">
    <text evidence="4">The sequence shown here is derived from an EMBL/GenBank/DDBJ whole genome shotgun (WGS) entry which is preliminary data.</text>
</comment>
<dbReference type="Gene3D" id="3.30.1380.10">
    <property type="match status" value="1"/>
</dbReference>
<accession>A0A7W5B330</accession>
<gene>
    <name evidence="4" type="ORF">FHS18_004878</name>
</gene>
<dbReference type="EC" id="3.4.16.4" evidence="4"/>
<dbReference type="InterPro" id="IPR058193">
    <property type="entry name" value="VanY/YodJ_core_dom"/>
</dbReference>
<keyword evidence="4" id="KW-0645">Protease</keyword>
<keyword evidence="5" id="KW-1185">Reference proteome</keyword>
<dbReference type="SUPFAM" id="SSF55166">
    <property type="entry name" value="Hedgehog/DD-peptidase"/>
    <property type="match status" value="1"/>
</dbReference>
<dbReference type="Pfam" id="PF02557">
    <property type="entry name" value="VanY"/>
    <property type="match status" value="1"/>
</dbReference>
<dbReference type="CDD" id="cd14852">
    <property type="entry name" value="LD-carboxypeptidase"/>
    <property type="match status" value="1"/>
</dbReference>
<keyword evidence="4" id="KW-0378">Hydrolase</keyword>
<evidence type="ECO:0000313" key="4">
    <source>
        <dbReference type="EMBL" id="MBB3112776.1"/>
    </source>
</evidence>
<proteinExistence type="predicted"/>
<dbReference type="InterPro" id="IPR009045">
    <property type="entry name" value="Zn_M74/Hedgehog-like"/>
</dbReference>
<dbReference type="PANTHER" id="PTHR34385:SF1">
    <property type="entry name" value="PEPTIDOGLYCAN L-ALANYL-D-GLUTAMATE ENDOPEPTIDASE CWLK"/>
    <property type="match status" value="1"/>
</dbReference>
<name>A0A7W5B330_9BACL</name>
<dbReference type="GO" id="GO:0006508">
    <property type="term" value="P:proteolysis"/>
    <property type="evidence" value="ECO:0007669"/>
    <property type="project" value="InterPro"/>
</dbReference>
<evidence type="ECO:0000256" key="1">
    <source>
        <dbReference type="SAM" id="MobiDB-lite"/>
    </source>
</evidence>
<feature type="region of interest" description="Disordered" evidence="1">
    <location>
        <begin position="27"/>
        <end position="87"/>
    </location>
</feature>
<feature type="compositionally biased region" description="Basic and acidic residues" evidence="1">
    <location>
        <begin position="71"/>
        <end position="86"/>
    </location>
</feature>